<feature type="domain" description="HTH lysR-type" evidence="5">
    <location>
        <begin position="7"/>
        <end position="62"/>
    </location>
</feature>
<sequence>MSGEDMFQGMRYVYEVYREMSFSRAAKKLFISQPSLSNAVRKTEQRLGAPLFDRSTNPIGLTDLGREYIRAVELILDVENGFATYVHDRNALQNGAVSIGGTNVFTSYALPPLVAQFTEQFPQIHIELVEAVTSELKERLSDGSLDLLIDNTELNAAAYEKKFFREEHLLLTVPKALAVNERVRNYALTAEDIKRNAHLNSRIPPVPLQEFREERFLLLREGNDTRERADRLCHEAGFSPKLRLEPEQQVTAYNFSCYGMGISFNGDVLIKHVPDDTNLCFYKLNAREAVREVNFYFRRNRYMSRAVREFLKLV</sequence>
<dbReference type="SUPFAM" id="SSF53850">
    <property type="entry name" value="Periplasmic binding protein-like II"/>
    <property type="match status" value="1"/>
</dbReference>
<dbReference type="AlphaFoldDB" id="A0AA36Y423"/>
<dbReference type="InterPro" id="IPR036388">
    <property type="entry name" value="WH-like_DNA-bd_sf"/>
</dbReference>
<keyword evidence="2" id="KW-0805">Transcription regulation</keyword>
<dbReference type="Gene3D" id="1.10.10.10">
    <property type="entry name" value="Winged helix-like DNA-binding domain superfamily/Winged helix DNA-binding domain"/>
    <property type="match status" value="1"/>
</dbReference>
<dbReference type="EMBL" id="AGEL01000013">
    <property type="protein sequence ID" value="EHO16048.1"/>
    <property type="molecule type" value="Genomic_DNA"/>
</dbReference>
<proteinExistence type="inferred from homology"/>
<dbReference type="Proteomes" id="UP000018466">
    <property type="component" value="Unassembled WGS sequence"/>
</dbReference>
<organism evidence="6 7">
    <name type="scientific">Stomatobaculum longum</name>
    <dbReference type="NCBI Taxonomy" id="796942"/>
    <lineage>
        <taxon>Bacteria</taxon>
        <taxon>Bacillati</taxon>
        <taxon>Bacillota</taxon>
        <taxon>Clostridia</taxon>
        <taxon>Lachnospirales</taxon>
        <taxon>Lachnospiraceae</taxon>
        <taxon>Stomatobaculum</taxon>
    </lineage>
</organism>
<evidence type="ECO:0000313" key="7">
    <source>
        <dbReference type="Proteomes" id="UP000018466"/>
    </source>
</evidence>
<evidence type="ECO:0000256" key="3">
    <source>
        <dbReference type="ARBA" id="ARBA00023125"/>
    </source>
</evidence>
<dbReference type="CDD" id="cd05466">
    <property type="entry name" value="PBP2_LTTR_substrate"/>
    <property type="match status" value="1"/>
</dbReference>
<gene>
    <name evidence="6" type="ORF">HMPREF9623_01594</name>
</gene>
<evidence type="ECO:0000259" key="5">
    <source>
        <dbReference type="PROSITE" id="PS50931"/>
    </source>
</evidence>
<evidence type="ECO:0000256" key="2">
    <source>
        <dbReference type="ARBA" id="ARBA00023015"/>
    </source>
</evidence>
<accession>A0AA36Y423</accession>
<dbReference type="Gene3D" id="3.40.190.290">
    <property type="match status" value="1"/>
</dbReference>
<evidence type="ECO:0000313" key="6">
    <source>
        <dbReference type="EMBL" id="EHO16048.1"/>
    </source>
</evidence>
<dbReference type="InterPro" id="IPR036390">
    <property type="entry name" value="WH_DNA-bd_sf"/>
</dbReference>
<keyword evidence="3" id="KW-0238">DNA-binding</keyword>
<dbReference type="GO" id="GO:0003677">
    <property type="term" value="F:DNA binding"/>
    <property type="evidence" value="ECO:0007669"/>
    <property type="project" value="UniProtKB-KW"/>
</dbReference>
<evidence type="ECO:0000256" key="4">
    <source>
        <dbReference type="ARBA" id="ARBA00023163"/>
    </source>
</evidence>
<keyword evidence="4" id="KW-0804">Transcription</keyword>
<dbReference type="GO" id="GO:0005829">
    <property type="term" value="C:cytosol"/>
    <property type="evidence" value="ECO:0007669"/>
    <property type="project" value="TreeGrafter"/>
</dbReference>
<dbReference type="GO" id="GO:0003700">
    <property type="term" value="F:DNA-binding transcription factor activity"/>
    <property type="evidence" value="ECO:0007669"/>
    <property type="project" value="InterPro"/>
</dbReference>
<comment type="caution">
    <text evidence="6">The sequence shown here is derived from an EMBL/GenBank/DDBJ whole genome shotgun (WGS) entry which is preliminary data.</text>
</comment>
<dbReference type="Pfam" id="PF00126">
    <property type="entry name" value="HTH_1"/>
    <property type="match status" value="1"/>
</dbReference>
<dbReference type="InterPro" id="IPR005119">
    <property type="entry name" value="LysR_subst-bd"/>
</dbReference>
<keyword evidence="7" id="KW-1185">Reference proteome</keyword>
<dbReference type="InterPro" id="IPR000847">
    <property type="entry name" value="LysR_HTH_N"/>
</dbReference>
<reference evidence="6 7" key="1">
    <citation type="submission" date="2011-10" db="EMBL/GenBank/DDBJ databases">
        <title>The Genome Sequence of Lachnospiraceae bacterium ACC2.</title>
        <authorList>
            <consortium name="The Broad Institute Genome Sequencing Platform"/>
            <person name="Earl A."/>
            <person name="Ward D."/>
            <person name="Feldgarden M."/>
            <person name="Gevers D."/>
            <person name="Sizova M."/>
            <person name="Hazen A."/>
            <person name="Epstein S."/>
            <person name="Young S.K."/>
            <person name="Zeng Q."/>
            <person name="Gargeya S."/>
            <person name="Fitzgerald M."/>
            <person name="Haas B."/>
            <person name="Abouelleil A."/>
            <person name="Alvarado L."/>
            <person name="Arachchi H.M."/>
            <person name="Berlin A."/>
            <person name="Brown A."/>
            <person name="Chapman S.B."/>
            <person name="Chen Z."/>
            <person name="Dunbar C."/>
            <person name="Freedman E."/>
            <person name="Gearin G."/>
            <person name="Goldberg J."/>
            <person name="Griggs A."/>
            <person name="Gujja S."/>
            <person name="Heiman D."/>
            <person name="Howarth C."/>
            <person name="Larson L."/>
            <person name="Lui A."/>
            <person name="MacDonald P.J.P."/>
            <person name="Montmayeur A."/>
            <person name="Murphy C."/>
            <person name="Neiman D."/>
            <person name="Pearson M."/>
            <person name="Priest M."/>
            <person name="Roberts A."/>
            <person name="Saif S."/>
            <person name="Shea T."/>
            <person name="Shenoy N."/>
            <person name="Sisk P."/>
            <person name="Stolte C."/>
            <person name="Sykes S."/>
            <person name="Wortman J."/>
            <person name="Nusbaum C."/>
            <person name="Birren B."/>
        </authorList>
    </citation>
    <scope>NUCLEOTIDE SEQUENCE [LARGE SCALE GENOMIC DNA]</scope>
    <source>
        <strain evidence="6 7">ACC2</strain>
    </source>
</reference>
<dbReference type="SUPFAM" id="SSF46785">
    <property type="entry name" value="Winged helix' DNA-binding domain"/>
    <property type="match status" value="1"/>
</dbReference>
<dbReference type="PANTHER" id="PTHR30419">
    <property type="entry name" value="HTH-TYPE TRANSCRIPTIONAL REGULATOR YBHD"/>
    <property type="match status" value="1"/>
</dbReference>
<dbReference type="GeneID" id="86941321"/>
<dbReference type="Pfam" id="PF03466">
    <property type="entry name" value="LysR_substrate"/>
    <property type="match status" value="1"/>
</dbReference>
<comment type="similarity">
    <text evidence="1">Belongs to the LysR transcriptional regulatory family.</text>
</comment>
<dbReference type="PRINTS" id="PR00039">
    <property type="entry name" value="HTHLYSR"/>
</dbReference>
<dbReference type="RefSeq" id="WP_009533426.1">
    <property type="nucleotide sequence ID" value="NZ_JH590863.1"/>
</dbReference>
<protein>
    <recommendedName>
        <fullName evidence="5">HTH lysR-type domain-containing protein</fullName>
    </recommendedName>
</protein>
<dbReference type="PANTHER" id="PTHR30419:SF8">
    <property type="entry name" value="NITROGEN ASSIMILATION TRANSCRIPTIONAL ACTIVATOR-RELATED"/>
    <property type="match status" value="1"/>
</dbReference>
<evidence type="ECO:0000256" key="1">
    <source>
        <dbReference type="ARBA" id="ARBA00009437"/>
    </source>
</evidence>
<dbReference type="PROSITE" id="PS50931">
    <property type="entry name" value="HTH_LYSR"/>
    <property type="match status" value="1"/>
</dbReference>
<name>A0AA36Y423_9FIRM</name>
<dbReference type="InterPro" id="IPR050950">
    <property type="entry name" value="HTH-type_LysR_regulators"/>
</dbReference>